<proteinExistence type="predicted"/>
<dbReference type="AlphaFoldDB" id="D1QV30"/>
<name>D1QV30_9BACT</name>
<gene>
    <name evidence="1" type="ORF">HMPREF0971_02867</name>
</gene>
<comment type="caution">
    <text evidence="1">The sequence shown here is derived from an EMBL/GenBank/DDBJ whole genome shotgun (WGS) entry which is preliminary data.</text>
</comment>
<dbReference type="HOGENOM" id="CLU_2331376_0_0_10"/>
<dbReference type="RefSeq" id="WP_004375242.1">
    <property type="nucleotide sequence ID" value="NZ_GG703889.1"/>
</dbReference>
<evidence type="ECO:0000313" key="1">
    <source>
        <dbReference type="EMBL" id="EFB30835.1"/>
    </source>
</evidence>
<dbReference type="EMBL" id="ACUZ02000050">
    <property type="protein sequence ID" value="EFB30835.1"/>
    <property type="molecule type" value="Genomic_DNA"/>
</dbReference>
<reference evidence="1 2" key="1">
    <citation type="submission" date="2009-11" db="EMBL/GenBank/DDBJ databases">
        <authorList>
            <person name="Weinstock G."/>
            <person name="Sodergren E."/>
            <person name="Clifton S."/>
            <person name="Fulton L."/>
            <person name="Fulton B."/>
            <person name="Courtney L."/>
            <person name="Fronick C."/>
            <person name="Harrison M."/>
            <person name="Strong C."/>
            <person name="Farmer C."/>
            <person name="Delahaunty K."/>
            <person name="Markovic C."/>
            <person name="Hall O."/>
            <person name="Minx P."/>
            <person name="Tomlinson C."/>
            <person name="Mitreva M."/>
            <person name="Nelson J."/>
            <person name="Hou S."/>
            <person name="Wollam A."/>
            <person name="Pepin K.H."/>
            <person name="Johnson M."/>
            <person name="Bhonagiri V."/>
            <person name="Nash W.E."/>
            <person name="Warren W."/>
            <person name="Chinwalla A."/>
            <person name="Mardis E.R."/>
            <person name="Wilson R.K."/>
        </authorList>
    </citation>
    <scope>NUCLEOTIDE SEQUENCE [LARGE SCALE GENOMIC DNA]</scope>
    <source>
        <strain evidence="1 2">F0302</strain>
    </source>
</reference>
<protein>
    <submittedName>
        <fullName evidence="1">Uncharacterized protein</fullName>
    </submittedName>
</protein>
<dbReference type="Proteomes" id="UP000004079">
    <property type="component" value="Unassembled WGS sequence"/>
</dbReference>
<evidence type="ECO:0000313" key="2">
    <source>
        <dbReference type="Proteomes" id="UP000004079"/>
    </source>
</evidence>
<sequence>MKQKIHKLFTSDEYDFMDMYEHVKQGTKRKHSSEKYNHMLKQVTKNEDKRYEALCTIRRAIVKRDGASFLSSGARYPVCAGETPRNTSSVMQKYRPKC</sequence>
<organism evidence="1 2">
    <name type="scientific">Segatella oris F0302</name>
    <dbReference type="NCBI Taxonomy" id="649760"/>
    <lineage>
        <taxon>Bacteria</taxon>
        <taxon>Pseudomonadati</taxon>
        <taxon>Bacteroidota</taxon>
        <taxon>Bacteroidia</taxon>
        <taxon>Bacteroidales</taxon>
        <taxon>Prevotellaceae</taxon>
        <taxon>Segatella</taxon>
    </lineage>
</organism>
<accession>D1QV30</accession>
<dbReference type="STRING" id="649760.HMPREF0971_02867"/>